<dbReference type="EMBL" id="MUHB01000007">
    <property type="protein sequence ID" value="OXB05828.1"/>
    <property type="molecule type" value="Genomic_DNA"/>
</dbReference>
<keyword evidence="6 8" id="KW-1133">Transmembrane helix</keyword>
<evidence type="ECO:0000313" key="12">
    <source>
        <dbReference type="Proteomes" id="UP000198431"/>
    </source>
</evidence>
<dbReference type="NCBIfam" id="TIGR04178">
    <property type="entry name" value="exo_archaeo"/>
    <property type="match status" value="1"/>
</dbReference>
<evidence type="ECO:0000313" key="10">
    <source>
        <dbReference type="EMBL" id="SHM12974.1"/>
    </source>
</evidence>
<reference evidence="10 11" key="2">
    <citation type="submission" date="2016-11" db="EMBL/GenBank/DDBJ databases">
        <authorList>
            <person name="Varghese N."/>
            <person name="Submissions S."/>
        </authorList>
    </citation>
    <scope>NUCLEOTIDE SEQUENCE [LARGE SCALE GENOMIC DNA]</scope>
    <source>
        <strain evidence="10 11">DSM 6368</strain>
    </source>
</reference>
<dbReference type="Proteomes" id="UP000184216">
    <property type="component" value="Unassembled WGS sequence"/>
</dbReference>
<dbReference type="Proteomes" id="UP000198431">
    <property type="component" value="Unassembled WGS sequence"/>
</dbReference>
<name>A0AB36P2R3_9FLAO</name>
<keyword evidence="2" id="KW-1003">Cell membrane</keyword>
<comment type="caution">
    <text evidence="9">The sequence shown here is derived from an EMBL/GenBank/DDBJ whole genome shotgun (WGS) entry which is preliminary data.</text>
</comment>
<feature type="transmembrane region" description="Helical" evidence="8">
    <location>
        <begin position="148"/>
        <end position="170"/>
    </location>
</feature>
<dbReference type="InterPro" id="IPR019127">
    <property type="entry name" value="Exosortase"/>
</dbReference>
<evidence type="ECO:0000256" key="8">
    <source>
        <dbReference type="SAM" id="Phobius"/>
    </source>
</evidence>
<feature type="transmembrane region" description="Helical" evidence="8">
    <location>
        <begin position="114"/>
        <end position="142"/>
    </location>
</feature>
<evidence type="ECO:0000256" key="3">
    <source>
        <dbReference type="ARBA" id="ARBA00022670"/>
    </source>
</evidence>
<dbReference type="Pfam" id="PF09721">
    <property type="entry name" value="Exosortase_EpsH"/>
    <property type="match status" value="1"/>
</dbReference>
<feature type="transmembrane region" description="Helical" evidence="8">
    <location>
        <begin position="86"/>
        <end position="107"/>
    </location>
</feature>
<dbReference type="NCBIfam" id="TIGR04128">
    <property type="entry name" value="exoso_Fjoh_1448"/>
    <property type="match status" value="1"/>
</dbReference>
<evidence type="ECO:0000256" key="4">
    <source>
        <dbReference type="ARBA" id="ARBA00022692"/>
    </source>
</evidence>
<sequence>MRKYLLQFKPFLIFISTFFGVYILLTVVYKFYLNSFEINDVDGITNVVGHNVNQLMDLFNCDIKIFKSITNPYIEVWYNKRYTLRIIEGCNAISVIILFISFIVAFSGKFKTTLFFILFGILIIYLLNVIRIALLTVLLFHFPEKEHILHGVLFPLVIYGVVFILWIIWVNKFSKYAK</sequence>
<dbReference type="RefSeq" id="WP_073394868.1">
    <property type="nucleotide sequence ID" value="NZ_FRBX01000002.1"/>
</dbReference>
<reference evidence="9 12" key="1">
    <citation type="submission" date="2016-11" db="EMBL/GenBank/DDBJ databases">
        <title>Whole genomes of Flavobacteriaceae.</title>
        <authorList>
            <person name="Stine C."/>
            <person name="Li C."/>
            <person name="Tadesse D."/>
        </authorList>
    </citation>
    <scope>NUCLEOTIDE SEQUENCE [LARGE SCALE GENOMIC DNA]</scope>
    <source>
        <strain evidence="9 12">ATCC 19366</strain>
    </source>
</reference>
<dbReference type="GO" id="GO:0005886">
    <property type="term" value="C:plasma membrane"/>
    <property type="evidence" value="ECO:0007669"/>
    <property type="project" value="UniProtKB-SubCell"/>
</dbReference>
<organism evidence="9 12">
    <name type="scientific">Flavobacterium pectinovorum</name>
    <dbReference type="NCBI Taxonomy" id="29533"/>
    <lineage>
        <taxon>Bacteria</taxon>
        <taxon>Pseudomonadati</taxon>
        <taxon>Bacteroidota</taxon>
        <taxon>Flavobacteriia</taxon>
        <taxon>Flavobacteriales</taxon>
        <taxon>Flavobacteriaceae</taxon>
        <taxon>Flavobacterium</taxon>
    </lineage>
</organism>
<dbReference type="GO" id="GO:0008233">
    <property type="term" value="F:peptidase activity"/>
    <property type="evidence" value="ECO:0007669"/>
    <property type="project" value="UniProtKB-KW"/>
</dbReference>
<protein>
    <submittedName>
        <fullName evidence="9">Exosortase family protein XrtF</fullName>
    </submittedName>
</protein>
<keyword evidence="11" id="KW-1185">Reference proteome</keyword>
<dbReference type="EMBL" id="FRBX01000002">
    <property type="protein sequence ID" value="SHM12974.1"/>
    <property type="molecule type" value="Genomic_DNA"/>
</dbReference>
<dbReference type="InterPro" id="IPR026323">
    <property type="entry name" value="Exosortase-related_prot_XrtF"/>
</dbReference>
<evidence type="ECO:0000256" key="2">
    <source>
        <dbReference type="ARBA" id="ARBA00022475"/>
    </source>
</evidence>
<dbReference type="InterPro" id="IPR026392">
    <property type="entry name" value="Exo/Archaeosortase_dom"/>
</dbReference>
<accession>A0AB36P2R3</accession>
<feature type="transmembrane region" description="Helical" evidence="8">
    <location>
        <begin position="12"/>
        <end position="32"/>
    </location>
</feature>
<evidence type="ECO:0000256" key="7">
    <source>
        <dbReference type="ARBA" id="ARBA00023136"/>
    </source>
</evidence>
<gene>
    <name evidence="9" type="ORF">B0A72_07410</name>
    <name evidence="10" type="ORF">SAMN05444387_1994</name>
</gene>
<evidence type="ECO:0000313" key="11">
    <source>
        <dbReference type="Proteomes" id="UP000184216"/>
    </source>
</evidence>
<dbReference type="AlphaFoldDB" id="A0AB36P2R3"/>
<keyword evidence="3" id="KW-0645">Protease</keyword>
<keyword evidence="7 8" id="KW-0472">Membrane</keyword>
<evidence type="ECO:0000256" key="6">
    <source>
        <dbReference type="ARBA" id="ARBA00022989"/>
    </source>
</evidence>
<proteinExistence type="predicted"/>
<keyword evidence="5" id="KW-0378">Hydrolase</keyword>
<evidence type="ECO:0000313" key="9">
    <source>
        <dbReference type="EMBL" id="OXB05828.1"/>
    </source>
</evidence>
<evidence type="ECO:0000256" key="1">
    <source>
        <dbReference type="ARBA" id="ARBA00004651"/>
    </source>
</evidence>
<evidence type="ECO:0000256" key="5">
    <source>
        <dbReference type="ARBA" id="ARBA00022801"/>
    </source>
</evidence>
<comment type="subcellular location">
    <subcellularLocation>
        <location evidence="1">Cell membrane</location>
        <topology evidence="1">Multi-pass membrane protein</topology>
    </subcellularLocation>
</comment>
<keyword evidence="4 8" id="KW-0812">Transmembrane</keyword>
<dbReference type="GO" id="GO:0006508">
    <property type="term" value="P:proteolysis"/>
    <property type="evidence" value="ECO:0007669"/>
    <property type="project" value="UniProtKB-KW"/>
</dbReference>